<dbReference type="PROSITE" id="PS50914">
    <property type="entry name" value="BON"/>
    <property type="match status" value="1"/>
</dbReference>
<dbReference type="EMBL" id="CADCVE010000015">
    <property type="protein sequence ID" value="CAA9444033.1"/>
    <property type="molecule type" value="Genomic_DNA"/>
</dbReference>
<feature type="domain" description="BON" evidence="2">
    <location>
        <begin position="174"/>
        <end position="243"/>
    </location>
</feature>
<evidence type="ECO:0000259" key="2">
    <source>
        <dbReference type="PROSITE" id="PS50914"/>
    </source>
</evidence>
<evidence type="ECO:0000256" key="1">
    <source>
        <dbReference type="SAM" id="MobiDB-lite"/>
    </source>
</evidence>
<protein>
    <recommendedName>
        <fullName evidence="2">BON domain-containing protein</fullName>
    </recommendedName>
</protein>
<gene>
    <name evidence="3" type="ORF">AVDCRST_MAG28-799</name>
</gene>
<feature type="region of interest" description="Disordered" evidence="1">
    <location>
        <begin position="75"/>
        <end position="168"/>
    </location>
</feature>
<dbReference type="AlphaFoldDB" id="A0A6J4QG62"/>
<feature type="compositionally biased region" description="Basic and acidic residues" evidence="1">
    <location>
        <begin position="138"/>
        <end position="152"/>
    </location>
</feature>
<sequence>MASKKKALGGVVGAKAATRAARGAGKVALKGGKAQAKLAKQAASSREAAGPKFLKYGFFALVGFVVGALVARSGKDEGESSSFTGSTGQHTPDFGSPAGQRGETWGSGTSLSGTTGAASGGGQDTQPESGVATPPLQRPEDTNRTGSERDYSDPSSGPLIGRTHRGIIGDVPVQEEEVENRIRTNVGEDSRTSDLPRLNVEVNDGIAEIRGLAHTEEEKQAVEEIASNVEGVIEVRNLLTVDPDAPARRDQSGSGESGGTGPL</sequence>
<dbReference type="Pfam" id="PF04972">
    <property type="entry name" value="BON"/>
    <property type="match status" value="1"/>
</dbReference>
<dbReference type="InterPro" id="IPR007055">
    <property type="entry name" value="BON_dom"/>
</dbReference>
<evidence type="ECO:0000313" key="3">
    <source>
        <dbReference type="EMBL" id="CAA9444033.1"/>
    </source>
</evidence>
<reference evidence="3" key="1">
    <citation type="submission" date="2020-02" db="EMBL/GenBank/DDBJ databases">
        <authorList>
            <person name="Meier V. D."/>
        </authorList>
    </citation>
    <scope>NUCLEOTIDE SEQUENCE</scope>
    <source>
        <strain evidence="3">AVDCRST_MAG28</strain>
    </source>
</reference>
<name>A0A6J4QG62_9ACTN</name>
<feature type="region of interest" description="Disordered" evidence="1">
    <location>
        <begin position="241"/>
        <end position="263"/>
    </location>
</feature>
<organism evidence="3">
    <name type="scientific">uncultured Rubrobacteraceae bacterium</name>
    <dbReference type="NCBI Taxonomy" id="349277"/>
    <lineage>
        <taxon>Bacteria</taxon>
        <taxon>Bacillati</taxon>
        <taxon>Actinomycetota</taxon>
        <taxon>Rubrobacteria</taxon>
        <taxon>Rubrobacterales</taxon>
        <taxon>Rubrobacteraceae</taxon>
        <taxon>environmental samples</taxon>
    </lineage>
</organism>
<feature type="compositionally biased region" description="Low complexity" evidence="1">
    <location>
        <begin position="102"/>
        <end position="117"/>
    </location>
</feature>
<proteinExistence type="predicted"/>
<dbReference type="Gene3D" id="3.30.1340.30">
    <property type="match status" value="1"/>
</dbReference>
<accession>A0A6J4QG62</accession>